<evidence type="ECO:0000256" key="8">
    <source>
        <dbReference type="ARBA" id="ARBA00023158"/>
    </source>
</evidence>
<feature type="compositionally biased region" description="Basic and acidic residues" evidence="12">
    <location>
        <begin position="149"/>
        <end position="162"/>
    </location>
</feature>
<feature type="compositionally biased region" description="Polar residues" evidence="12">
    <location>
        <begin position="138"/>
        <end position="148"/>
    </location>
</feature>
<dbReference type="Gene3D" id="2.60.200.20">
    <property type="match status" value="1"/>
</dbReference>
<dbReference type="CDD" id="cd22718">
    <property type="entry name" value="FHA_SNIP1"/>
    <property type="match status" value="1"/>
</dbReference>
<dbReference type="GO" id="GO:0031047">
    <property type="term" value="P:regulatory ncRNA-mediated gene silencing"/>
    <property type="evidence" value="ECO:0007669"/>
    <property type="project" value="UniProtKB-KW"/>
</dbReference>
<dbReference type="PANTHER" id="PTHR23308">
    <property type="entry name" value="NUCLEAR INHIBITOR OF PROTEIN PHOSPHATASE-1"/>
    <property type="match status" value="1"/>
</dbReference>
<feature type="domain" description="FHA" evidence="13">
    <location>
        <begin position="212"/>
        <end position="276"/>
    </location>
</feature>
<dbReference type="GO" id="GO:0005681">
    <property type="term" value="C:spliceosomal complex"/>
    <property type="evidence" value="ECO:0007669"/>
    <property type="project" value="UniProtKB-KW"/>
</dbReference>
<evidence type="ECO:0000259" key="13">
    <source>
        <dbReference type="PROSITE" id="PS50006"/>
    </source>
</evidence>
<keyword evidence="15" id="KW-1185">Reference proteome</keyword>
<dbReference type="SMART" id="SM00240">
    <property type="entry name" value="FHA"/>
    <property type="match status" value="1"/>
</dbReference>
<dbReference type="InterPro" id="IPR008984">
    <property type="entry name" value="SMAD_FHA_dom_sf"/>
</dbReference>
<evidence type="ECO:0000256" key="9">
    <source>
        <dbReference type="ARBA" id="ARBA00023187"/>
    </source>
</evidence>
<feature type="compositionally biased region" description="Basic and acidic residues" evidence="12">
    <location>
        <begin position="81"/>
        <end position="127"/>
    </location>
</feature>
<keyword evidence="5" id="KW-0747">Spliceosome</keyword>
<keyword evidence="6" id="KW-0832">Ubl conjugation</keyword>
<evidence type="ECO:0000256" key="4">
    <source>
        <dbReference type="ARBA" id="ARBA00022664"/>
    </source>
</evidence>
<keyword evidence="4" id="KW-0507">mRNA processing</keyword>
<comment type="subcellular location">
    <subcellularLocation>
        <location evidence="1">Nucleus</location>
    </subcellularLocation>
</comment>
<dbReference type="InterPro" id="IPR000253">
    <property type="entry name" value="FHA_dom"/>
</dbReference>
<evidence type="ECO:0000256" key="12">
    <source>
        <dbReference type="SAM" id="MobiDB-lite"/>
    </source>
</evidence>
<feature type="compositionally biased region" description="Basic residues" evidence="12">
    <location>
        <begin position="42"/>
        <end position="53"/>
    </location>
</feature>
<evidence type="ECO:0000256" key="6">
    <source>
        <dbReference type="ARBA" id="ARBA00022843"/>
    </source>
</evidence>
<keyword evidence="2" id="KW-1017">Isopeptide bond</keyword>
<protein>
    <recommendedName>
        <fullName evidence="13">FHA domain-containing protein</fullName>
    </recommendedName>
</protein>
<comment type="function">
    <text evidence="11">Required for pre-mRNA splicing as component of the spliceosome. As a component of the minor spliceosome, involved in the splicing of U12-type introns in pre-mRNAs. Down-regulates NF-kappa-B signaling by competing with RELA for CREBBP/EP300 binding. Involved in the microRNA (miRNA) biogenesis. May be involved in cyclin-D1/CCND1 mRNA stability through the SNARP complex which associates with both the 3'end of the CCND1 gene and its mRNA.</text>
</comment>
<keyword evidence="9" id="KW-0508">mRNA splicing</keyword>
<reference evidence="14 15" key="1">
    <citation type="submission" date="2024-01" db="EMBL/GenBank/DDBJ databases">
        <title>The genome of the rayed Mediterranean limpet Patella caerulea (Linnaeus, 1758).</title>
        <authorList>
            <person name="Anh-Thu Weber A."/>
            <person name="Halstead-Nussloch G."/>
        </authorList>
    </citation>
    <scope>NUCLEOTIDE SEQUENCE [LARGE SCALE GENOMIC DNA]</scope>
    <source>
        <strain evidence="14">AATW-2023a</strain>
        <tissue evidence="14">Whole specimen</tissue>
    </source>
</reference>
<comment type="caution">
    <text evidence="14">The sequence shown here is derived from an EMBL/GenBank/DDBJ whole genome shotgun (WGS) entry which is preliminary data.</text>
</comment>
<keyword evidence="7" id="KW-0175">Coiled coil</keyword>
<dbReference type="SUPFAM" id="SSF49879">
    <property type="entry name" value="SMAD/FHA domain"/>
    <property type="match status" value="1"/>
</dbReference>
<gene>
    <name evidence="14" type="ORF">SNE40_020062</name>
</gene>
<feature type="region of interest" description="Disordered" evidence="12">
    <location>
        <begin position="1"/>
        <end position="162"/>
    </location>
</feature>
<dbReference type="GO" id="GO:0006397">
    <property type="term" value="P:mRNA processing"/>
    <property type="evidence" value="ECO:0007669"/>
    <property type="project" value="UniProtKB-KW"/>
</dbReference>
<evidence type="ECO:0000256" key="7">
    <source>
        <dbReference type="ARBA" id="ARBA00023054"/>
    </source>
</evidence>
<proteinExistence type="predicted"/>
<dbReference type="Proteomes" id="UP001347796">
    <property type="component" value="Unassembled WGS sequence"/>
</dbReference>
<dbReference type="InterPro" id="IPR050923">
    <property type="entry name" value="Cell_Proc_Reg/RNA_Proc"/>
</dbReference>
<dbReference type="GO" id="GO:0008380">
    <property type="term" value="P:RNA splicing"/>
    <property type="evidence" value="ECO:0007669"/>
    <property type="project" value="UniProtKB-KW"/>
</dbReference>
<name>A0AAN8IZ87_PATCE</name>
<evidence type="ECO:0000313" key="14">
    <source>
        <dbReference type="EMBL" id="KAK6168902.1"/>
    </source>
</evidence>
<accession>A0AAN8IZ87</accession>
<dbReference type="FunFam" id="2.60.200.20:FF:000008">
    <property type="entry name" value="smad nuclear-interacting protein 1"/>
    <property type="match status" value="1"/>
</dbReference>
<sequence>MPRRRDRRSPSYEREKHREKHRSRGTRSPSPQENNRSASGRGNKHKTRHHSRSRSSSNDREHSSHRKINKHKDSGRHRDRSHRDDEEQQYDPHKRIKQEAVDMTQQRRDRRQNDERRNRARQEREAEGVDMNFGRPDQNAQDPNSQQVPEDKAKPDFKLSGKLTEDTNTFRGVVVNYNEPPEARKPKKKWRLYPFKGDTELPVLHIHRQSAYLVGRDRRVADIPVDHPSCSKQHAALQFRLVEYRRQEDGSRGRKVKPYVIDLNSANGTYVNNQKIDGQRYVELFEKDVVKFGYSSREYVILHDKVDTSELQDEEEEDD</sequence>
<feature type="compositionally biased region" description="Basic residues" evidence="12">
    <location>
        <begin position="63"/>
        <end position="80"/>
    </location>
</feature>
<dbReference type="PROSITE" id="PS50006">
    <property type="entry name" value="FHA_DOMAIN"/>
    <property type="match status" value="1"/>
</dbReference>
<evidence type="ECO:0000256" key="1">
    <source>
        <dbReference type="ARBA" id="ARBA00004123"/>
    </source>
</evidence>
<evidence type="ECO:0000256" key="5">
    <source>
        <dbReference type="ARBA" id="ARBA00022728"/>
    </source>
</evidence>
<dbReference type="AlphaFoldDB" id="A0AAN8IZ87"/>
<dbReference type="Pfam" id="PF00498">
    <property type="entry name" value="FHA"/>
    <property type="match status" value="1"/>
</dbReference>
<evidence type="ECO:0000256" key="2">
    <source>
        <dbReference type="ARBA" id="ARBA00022499"/>
    </source>
</evidence>
<evidence type="ECO:0000256" key="3">
    <source>
        <dbReference type="ARBA" id="ARBA00022553"/>
    </source>
</evidence>
<evidence type="ECO:0000313" key="15">
    <source>
        <dbReference type="Proteomes" id="UP001347796"/>
    </source>
</evidence>
<feature type="compositionally biased region" description="Polar residues" evidence="12">
    <location>
        <begin position="26"/>
        <end position="40"/>
    </location>
</feature>
<evidence type="ECO:0000256" key="11">
    <source>
        <dbReference type="ARBA" id="ARBA00055964"/>
    </source>
</evidence>
<dbReference type="EMBL" id="JAZGQO010000015">
    <property type="protein sequence ID" value="KAK6168902.1"/>
    <property type="molecule type" value="Genomic_DNA"/>
</dbReference>
<keyword evidence="8" id="KW-0943">RNA-mediated gene silencing</keyword>
<evidence type="ECO:0000256" key="10">
    <source>
        <dbReference type="ARBA" id="ARBA00023242"/>
    </source>
</evidence>
<keyword evidence="10" id="KW-0539">Nucleus</keyword>
<keyword evidence="3" id="KW-0597">Phosphoprotein</keyword>
<organism evidence="14 15">
    <name type="scientific">Patella caerulea</name>
    <name type="common">Rayed Mediterranean limpet</name>
    <dbReference type="NCBI Taxonomy" id="87958"/>
    <lineage>
        <taxon>Eukaryota</taxon>
        <taxon>Metazoa</taxon>
        <taxon>Spiralia</taxon>
        <taxon>Lophotrochozoa</taxon>
        <taxon>Mollusca</taxon>
        <taxon>Gastropoda</taxon>
        <taxon>Patellogastropoda</taxon>
        <taxon>Patelloidea</taxon>
        <taxon>Patellidae</taxon>
        <taxon>Patella</taxon>
    </lineage>
</organism>